<evidence type="ECO:0000313" key="1">
    <source>
        <dbReference type="EMBL" id="MED6160187.1"/>
    </source>
</evidence>
<protein>
    <submittedName>
        <fullName evidence="1">Uncharacterized protein</fullName>
    </submittedName>
</protein>
<accession>A0ABU6UFW9</accession>
<dbReference type="Proteomes" id="UP001341840">
    <property type="component" value="Unassembled WGS sequence"/>
</dbReference>
<keyword evidence="2" id="KW-1185">Reference proteome</keyword>
<reference evidence="1 2" key="1">
    <citation type="journal article" date="2023" name="Plants (Basel)">
        <title>Bridging the Gap: Combining Genomics and Transcriptomics Approaches to Understand Stylosanthes scabra, an Orphan Legume from the Brazilian Caatinga.</title>
        <authorList>
            <person name="Ferreira-Neto J.R.C."/>
            <person name="da Silva M.D."/>
            <person name="Binneck E."/>
            <person name="de Melo N.F."/>
            <person name="da Silva R.H."/>
            <person name="de Melo A.L.T.M."/>
            <person name="Pandolfi V."/>
            <person name="Bustamante F.O."/>
            <person name="Brasileiro-Vidal A.C."/>
            <person name="Benko-Iseppon A.M."/>
        </authorList>
    </citation>
    <scope>NUCLEOTIDE SEQUENCE [LARGE SCALE GENOMIC DNA]</scope>
    <source>
        <tissue evidence="1">Leaves</tissue>
    </source>
</reference>
<dbReference type="EMBL" id="JASCZI010121154">
    <property type="protein sequence ID" value="MED6160187.1"/>
    <property type="molecule type" value="Genomic_DNA"/>
</dbReference>
<gene>
    <name evidence="1" type="ORF">PIB30_048970</name>
</gene>
<name>A0ABU6UFW9_9FABA</name>
<sequence length="55" mass="6867">MIDLMLNEPWINYSEIPAEVQKWWYEKWAEGFTWPPEQEKQIRKAFDYGAVRRYQ</sequence>
<evidence type="ECO:0000313" key="2">
    <source>
        <dbReference type="Proteomes" id="UP001341840"/>
    </source>
</evidence>
<comment type="caution">
    <text evidence="1">The sequence shown here is derived from an EMBL/GenBank/DDBJ whole genome shotgun (WGS) entry which is preliminary data.</text>
</comment>
<organism evidence="1 2">
    <name type="scientific">Stylosanthes scabra</name>
    <dbReference type="NCBI Taxonomy" id="79078"/>
    <lineage>
        <taxon>Eukaryota</taxon>
        <taxon>Viridiplantae</taxon>
        <taxon>Streptophyta</taxon>
        <taxon>Embryophyta</taxon>
        <taxon>Tracheophyta</taxon>
        <taxon>Spermatophyta</taxon>
        <taxon>Magnoliopsida</taxon>
        <taxon>eudicotyledons</taxon>
        <taxon>Gunneridae</taxon>
        <taxon>Pentapetalae</taxon>
        <taxon>rosids</taxon>
        <taxon>fabids</taxon>
        <taxon>Fabales</taxon>
        <taxon>Fabaceae</taxon>
        <taxon>Papilionoideae</taxon>
        <taxon>50 kb inversion clade</taxon>
        <taxon>dalbergioids sensu lato</taxon>
        <taxon>Dalbergieae</taxon>
        <taxon>Pterocarpus clade</taxon>
        <taxon>Stylosanthes</taxon>
    </lineage>
</organism>
<proteinExistence type="predicted"/>